<evidence type="ECO:0000256" key="1">
    <source>
        <dbReference type="SAM" id="MobiDB-lite"/>
    </source>
</evidence>
<dbReference type="EMBL" id="CP014687">
    <property type="protein sequence ID" value="AQT04456.1"/>
    <property type="molecule type" value="Genomic_DNA"/>
</dbReference>
<feature type="region of interest" description="Disordered" evidence="1">
    <location>
        <begin position="33"/>
        <end position="78"/>
    </location>
</feature>
<feature type="compositionally biased region" description="Gly residues" evidence="1">
    <location>
        <begin position="41"/>
        <end position="65"/>
    </location>
</feature>
<proteinExistence type="predicted"/>
<gene>
    <name evidence="2" type="ORF">A0U91_05125</name>
</gene>
<protein>
    <submittedName>
        <fullName evidence="2">Uncharacterized protein</fullName>
    </submittedName>
</protein>
<evidence type="ECO:0000313" key="2">
    <source>
        <dbReference type="EMBL" id="AQT04456.1"/>
    </source>
</evidence>
<sequence>MNSNHVEILAAKIQNISPQNQYTILETTDDSGEIIAHGTSSGYGGNTSGGNTGSYTGGNNTGGQGQDPNRGNDGGEESAPIEVRGIRARPDADGQLAIVDDQNNFVREAHYNGPAGSRNYDITVDSTVLDAQKTYSDIEDQQATHQQITDFLKDVAAGQTYSDIRSNVINSPDMQSVMNSYEQQLYGVAPDQNTQDWLKTNLQNGRTIQDVRWEDAHSQRMSNAIFDMINGVQDRNDASDANDNAYKNRTMDALGRKENSFVQNRNGLIDASSEDFVIDQYEKQLYGVAPDQAAKDWIRSNLHNGQTMSDIRWEDAHSQRMSNAIFDMINGVQDRNDASDANDNAYKNRTMDALGRKENSFVQNRNGLIDASSEDFVINQYEKQLYGVAPDQAAKDWIRSNLHNGQTMSDIRWEDAHSQRMSNAIFDMINGVQDRNDASDANDNAYKNITMDTLGRKGISFIQNRDDLINIDAEKSIILNKVYENVHDRTTQQKGIDYALSQLHAGWSIQQLIWSEAHNQEANDSLKQQISILSGRAFSSDDNNAITQIEDAVGNQQITYKNAKLCLSQGAQIAAASDQNATSYTVVDSASPDAFSYTDGAGKQFCLSAKIPLSEVIAAGKAVGEQYEADKAKFGITSTQPLYNYAQNFAHYIKQGGVFDIQRDPKNHIFYKKMTDGSNYLVGVFSAAAKLNSWETSIAGLGYALVKSKNLKDIIVNDRILWNEGINDFNSGKIK</sequence>
<accession>A0A1U9LDE3</accession>
<name>A0A1U9LDE3_9PROT</name>
<evidence type="ECO:0000313" key="3">
    <source>
        <dbReference type="Proteomes" id="UP000189055"/>
    </source>
</evidence>
<organism evidence="2 3">
    <name type="scientific">Acetobacter persici</name>
    <dbReference type="NCBI Taxonomy" id="1076596"/>
    <lineage>
        <taxon>Bacteria</taxon>
        <taxon>Pseudomonadati</taxon>
        <taxon>Pseudomonadota</taxon>
        <taxon>Alphaproteobacteria</taxon>
        <taxon>Acetobacterales</taxon>
        <taxon>Acetobacteraceae</taxon>
        <taxon>Acetobacter</taxon>
    </lineage>
</organism>
<dbReference type="KEGG" id="aper:A0U91_05125"/>
<reference evidence="2 3" key="1">
    <citation type="submission" date="2016-03" db="EMBL/GenBank/DDBJ databases">
        <title>Acetic acid bacteria sequencing.</title>
        <authorList>
            <person name="Brandt J."/>
            <person name="Jakob F."/>
            <person name="Vogel R.F."/>
        </authorList>
    </citation>
    <scope>NUCLEOTIDE SEQUENCE [LARGE SCALE GENOMIC DNA]</scope>
    <source>
        <strain evidence="2 3">TMW2.1084</strain>
    </source>
</reference>
<dbReference type="AlphaFoldDB" id="A0A1U9LDE3"/>
<dbReference type="Proteomes" id="UP000189055">
    <property type="component" value="Chromosome"/>
</dbReference>